<evidence type="ECO:0000313" key="14">
    <source>
        <dbReference type="Proteomes" id="UP001642540"/>
    </source>
</evidence>
<feature type="domain" description="Antistasin-like" evidence="11">
    <location>
        <begin position="225"/>
        <end position="256"/>
    </location>
</feature>
<dbReference type="SUPFAM" id="SSF57262">
    <property type="entry name" value="Leech antihemostatic proteins"/>
    <property type="match status" value="3"/>
</dbReference>
<feature type="domain" description="WAP" evidence="12">
    <location>
        <begin position="104"/>
        <end position="153"/>
    </location>
</feature>
<evidence type="ECO:0008006" key="15">
    <source>
        <dbReference type="Google" id="ProtNLM"/>
    </source>
</evidence>
<evidence type="ECO:0000256" key="6">
    <source>
        <dbReference type="PROSITE-ProRule" id="PRU00500"/>
    </source>
</evidence>
<keyword evidence="8" id="KW-1133">Transmembrane helix</keyword>
<evidence type="ECO:0000256" key="4">
    <source>
        <dbReference type="ARBA" id="ARBA00023157"/>
    </source>
</evidence>
<feature type="domain" description="Thyroglobulin type-1" evidence="10">
    <location>
        <begin position="1246"/>
        <end position="1312"/>
    </location>
</feature>
<dbReference type="PROSITE" id="PS51162">
    <property type="entry name" value="THYROGLOBULIN_1_2"/>
    <property type="match status" value="7"/>
</dbReference>
<feature type="domain" description="Thyroglobulin type-1" evidence="10">
    <location>
        <begin position="2067"/>
        <end position="2122"/>
    </location>
</feature>
<dbReference type="InterPro" id="IPR000716">
    <property type="entry name" value="Thyroglobulin_1"/>
</dbReference>
<dbReference type="SUPFAM" id="SSF57256">
    <property type="entry name" value="Elafin-like"/>
    <property type="match status" value="2"/>
</dbReference>
<feature type="domain" description="Antistasin-like" evidence="11">
    <location>
        <begin position="1069"/>
        <end position="1094"/>
    </location>
</feature>
<dbReference type="PRINTS" id="PR00759">
    <property type="entry name" value="BASICPTASE"/>
</dbReference>
<feature type="domain" description="Thyroglobulin type-1" evidence="10">
    <location>
        <begin position="154"/>
        <end position="225"/>
    </location>
</feature>
<dbReference type="Gene3D" id="4.10.800.10">
    <property type="entry name" value="Thyroglobulin type-1"/>
    <property type="match status" value="7"/>
</dbReference>
<dbReference type="SMART" id="SM00217">
    <property type="entry name" value="WAP"/>
    <property type="match status" value="5"/>
</dbReference>
<dbReference type="SUPFAM" id="SSF57362">
    <property type="entry name" value="BPTI-like"/>
    <property type="match status" value="3"/>
</dbReference>
<evidence type="ECO:0000256" key="3">
    <source>
        <dbReference type="ARBA" id="ARBA00022729"/>
    </source>
</evidence>
<reference evidence="13 14" key="1">
    <citation type="submission" date="2024-08" db="EMBL/GenBank/DDBJ databases">
        <authorList>
            <person name="Cucini C."/>
            <person name="Frati F."/>
        </authorList>
    </citation>
    <scope>NUCLEOTIDE SEQUENCE [LARGE SCALE GENOMIC DNA]</scope>
</reference>
<keyword evidence="8" id="KW-0812">Transmembrane</keyword>
<sequence length="2343" mass="256590">MGSSSATNDLESVNRRISCNQSQIGDTNKMKTRTVRCHSAKHCPRSFLTGSTFKSIIVCFLLVNFSSSNASETSATEIASEVDTLSTTSDSLSTLPGNVTEATTKVKGGRCPKPGMDIRLCRDQTDQCKSDEECAGESLCCNTGCNRVCILPVFTACEQVRSSAERRARSLEPQDAKDVHIPECDEIGGFKEVQCDPSQNTCYCVDSQGFEIPGTKVGSRELVNCSNPKPCSGPMCRMLCPYGFQLDSNGCEYCECRNVCKGVKCPGETQCEVEEVPCTVDPCPPVPSCKQPRTLASLCTFGAPLLIPETGNPFLCGRDPGQPTCPAAFDCNVKTGDEYGVCCASNKNFEKPGSCPVVATTKEDTARADEVSCQSSCRHDLDCPDMNKCCFTEGCGKSCMQPANTTICQQQKHIAELLSQKEIEGKGYIPQCDENGNFIPRQCSRNGKICWCVSPDGKNFQQSLGPAVSVNCSNIHQRQRAVISARANYCDHVICSASCEYGFKSDAEGCPTCDCNGSPCDLMKCPSGSTCEMASESGCMTSGESNECPMKATCLSESLYVNPCTMGTPLTQLGTQKVVACSESANTCPSSHICVMVSPNKAGLCCLNKPRIEPTKAGMCPFIAASVCNSSSTIASGIAYKGCTSDDGCEHSMKCCSAGGECTVCADPLLKEDLQKGTKMMTMCQYIDESVDKVGGVFSKFRLAIPRPQCKESGEFEEIQCDETNCICVDENGAEIPGTLVPKAQNNLTREVCIDARTNPKCLELNCRLGCDYGYEMLDGCKICECRNPCNSVNNLCQTGEQCEMVDIDCYGSCPPLPFCVPESLANGEDLRNSCPQGTAFVLESNETLTCNPRARMLQCPDDFYCHDIEQAHDFGVCCPLEDEDFISLTAEERHGSDEIDDHELDHDTEEHDINNEDEDYIDHHNDHFFTEGNNALARRDDSRVEIKMGQCPYLFPMSSGSCEAQCGADNDCDGEKKCCVNSCGGTHCTQPLLLTACQHQKNIIEHVARENGIPAKRFFIPQCDEAGEYMRIQSFGKFHWCVDSAGHEIQGTRVPYGKRPNCQRPSVCPLNRCSLQCEFGYQLDNSGCPVCQCKQSPCEDISCDKGEECRMMQLNCISEPCPPVPLCLPKLENPCPFGEPLRFMDSHERVTCGPGGSSSCLSSHKCHLSPFGEYAVCCPKPKEVCFEKPSFDTCISDDSISMEKWFFNSSSNECQTTNYSSGCKGRGYNNLFDSKSECLTVCPALTHCERTREKNVQLKTLYQHFNYVPSCDPQTGEWNPSQCFDEIGMCWCVNKKGEPIKGTMSNGAPKCQTRRGRLLGASSSVEPLVCDKGITVHRCNASLCQGKICLGNPSAKCYINPCGGCQEKWMTEDGQIIDCNVGLTKCQQEMQRVVNSQFQRNQFITMDADSVGTGSDAEEIIISESKGPMSSLENTLTEMFLSGSSKPQLKYDADDDMEPESGPVTKSRTQVTPIYANFGDHKIFGLTASTVTYMSNPSLDSISSSGSSASTPKSEEKDLNVLLGTTRKHTTATSIADILADMMRTESTEMGDQESMSSSDLIDLMPSSTQLVYKANRAMPPMGFMRMGYGFGYPPMNIPLSRVRRDQRSTEESESHEESFSVEETSSNPEILVSIIPRRKPGSCPPPSHIAILNLISGACRDECDHDNECDSGMKCCISKCGLKCMETAAEEVVSMLREEMVPTSASESFPSYLQDDDYEDDLVEPPKMILSVPQCSAYDNEYSPVQSQGELSWCVTPEGLPIHDTITRGKIQCDRNGTVLFRQSLGPICPDPTVKPMVCTDQCLQTSCKMHPEAVCVMDVCENCKPGFFRPSGEKVECEEKCSQPPADPGYCRAYMVRYTFNSSANKCEQFVFGGCQGNDNNFKTMEECQRECEQPVPVCQLPMKVGPCRASKPRWFFNTETQSCESFWYSGCGGNANNFATKEQCENRCPDTVLCPYLLDGEMSSCSRTEACRNLTCINSMNPDEYICHVDPCTCEAALKDVSGNDITCSEDLHSIPSETVLSAEEEATDLPEASTDSVQVPSTELPEVKSQVLQVLADASTMRSKCIAMSEISRVKCDEQGQFTPVQCPYTNSKCHCVDEAGYQVENSPIFPLGSQLCEKVPVNKIQVLLNFPTSDELNSVEVGVEMQDLLRKLDAELNEDKVEVEILPASTNLRFALVGDNKVDVSYNLEEMVKKSTIGVMEQGQFIPADSSLSRFTPIAAATRPPVIFKSDTFRPPNTNELDDDSDNDSVSAESLAVDSEYNLVAIMLTIVVAMSVLLACFGMFLALQKKKHTGSYPKKPFDSLAFSSHIYDFEKKVPLDLPTFKATPPNEKTDSAT</sequence>
<feature type="domain" description="Thyroglobulin type-1" evidence="10">
    <location>
        <begin position="405"/>
        <end position="472"/>
    </location>
</feature>
<accession>A0ABP1R184</accession>
<dbReference type="SMART" id="SM00131">
    <property type="entry name" value="KU"/>
    <property type="match status" value="3"/>
</dbReference>
<keyword evidence="5" id="KW-0393">Immunoglobulin domain</keyword>
<protein>
    <recommendedName>
        <fullName evidence="15">Papilin</fullName>
    </recommendedName>
</protein>
<evidence type="ECO:0000256" key="8">
    <source>
        <dbReference type="SAM" id="Phobius"/>
    </source>
</evidence>
<dbReference type="PROSITE" id="PS00484">
    <property type="entry name" value="THYROGLOBULIN_1_1"/>
    <property type="match status" value="4"/>
</dbReference>
<feature type="domain" description="BPTI/Kunitz inhibitor" evidence="9">
    <location>
        <begin position="1186"/>
        <end position="1243"/>
    </location>
</feature>
<name>A0ABP1R184_9HEXA</name>
<feature type="domain" description="BPTI/Kunitz inhibitor" evidence="9">
    <location>
        <begin position="1902"/>
        <end position="1952"/>
    </location>
</feature>
<dbReference type="InterPro" id="IPR020901">
    <property type="entry name" value="Prtase_inh_Kunz-CS"/>
</dbReference>
<dbReference type="SUPFAM" id="SSF57610">
    <property type="entry name" value="Thyroglobulin type-1 domain"/>
    <property type="match status" value="7"/>
</dbReference>
<keyword evidence="14" id="KW-1185">Reference proteome</keyword>
<dbReference type="PROSITE" id="PS50279">
    <property type="entry name" value="BPTI_KUNITZ_2"/>
    <property type="match status" value="3"/>
</dbReference>
<dbReference type="SMART" id="SM00211">
    <property type="entry name" value="TY"/>
    <property type="match status" value="7"/>
</dbReference>
<keyword evidence="3" id="KW-0732">Signal</keyword>
<dbReference type="InterPro" id="IPR002223">
    <property type="entry name" value="Kunitz_BPTI"/>
</dbReference>
<dbReference type="InterPro" id="IPR008197">
    <property type="entry name" value="WAP_dom"/>
</dbReference>
<feature type="domain" description="WAP" evidence="12">
    <location>
        <begin position="945"/>
        <end position="993"/>
    </location>
</feature>
<feature type="transmembrane region" description="Helical" evidence="8">
    <location>
        <begin position="2269"/>
        <end position="2293"/>
    </location>
</feature>
<evidence type="ECO:0000256" key="5">
    <source>
        <dbReference type="ARBA" id="ARBA00023319"/>
    </source>
</evidence>
<dbReference type="InterPro" id="IPR006150">
    <property type="entry name" value="Cys_repeat_1"/>
</dbReference>
<dbReference type="Pfam" id="PF14625">
    <property type="entry name" value="Lustrin_cystein"/>
    <property type="match status" value="4"/>
</dbReference>
<evidence type="ECO:0000313" key="13">
    <source>
        <dbReference type="EMBL" id="CAL8111832.1"/>
    </source>
</evidence>
<dbReference type="CDD" id="cd00109">
    <property type="entry name" value="Kunitz-type"/>
    <property type="match status" value="2"/>
</dbReference>
<dbReference type="PANTHER" id="PTHR45938">
    <property type="entry name" value="ACP24A4-RELATED"/>
    <property type="match status" value="1"/>
</dbReference>
<dbReference type="CDD" id="cd00191">
    <property type="entry name" value="TY"/>
    <property type="match status" value="5"/>
</dbReference>
<dbReference type="Gene3D" id="2.10.22.10">
    <property type="entry name" value="Antistasin, domain 1"/>
    <property type="match status" value="4"/>
</dbReference>
<feature type="disulfide bond" evidence="6">
    <location>
        <begin position="443"/>
        <end position="450"/>
    </location>
</feature>
<evidence type="ECO:0000259" key="9">
    <source>
        <dbReference type="PROSITE" id="PS50279"/>
    </source>
</evidence>
<dbReference type="Gene3D" id="4.10.75.10">
    <property type="entry name" value="Elafin-like"/>
    <property type="match status" value="5"/>
</dbReference>
<feature type="disulfide bond" evidence="6">
    <location>
        <begin position="452"/>
        <end position="472"/>
    </location>
</feature>
<feature type="compositionally biased region" description="Basic and acidic residues" evidence="7">
    <location>
        <begin position="1604"/>
        <end position="1620"/>
    </location>
</feature>
<dbReference type="Proteomes" id="UP001642540">
    <property type="component" value="Unassembled WGS sequence"/>
</dbReference>
<dbReference type="InterPro" id="IPR011061">
    <property type="entry name" value="Hirudin/antistatin"/>
</dbReference>
<dbReference type="EMBL" id="CAXLJM020000046">
    <property type="protein sequence ID" value="CAL8111832.1"/>
    <property type="molecule type" value="Genomic_DNA"/>
</dbReference>
<feature type="domain" description="WAP" evidence="12">
    <location>
        <begin position="1638"/>
        <end position="1690"/>
    </location>
</feature>
<keyword evidence="8" id="KW-0472">Membrane</keyword>
<comment type="caution">
    <text evidence="6">Lacks conserved residue(s) required for the propagation of feature annotation.</text>
</comment>
<dbReference type="PANTHER" id="PTHR45938:SF11">
    <property type="entry name" value="WAP, KAZAL, IMMUNOGLOBULIN, KUNITZ AND NTR DOMAIN-CONTAINING PROTEIN 2-LIKE"/>
    <property type="match status" value="1"/>
</dbReference>
<dbReference type="Pfam" id="PF00095">
    <property type="entry name" value="WAP"/>
    <property type="match status" value="4"/>
</dbReference>
<comment type="subcellular location">
    <subcellularLocation>
        <location evidence="1">Secreted</location>
    </subcellularLocation>
</comment>
<gene>
    <name evidence="13" type="ORF">ODALV1_LOCUS15378</name>
</gene>
<feature type="domain" description="Antistasin-like" evidence="11">
    <location>
        <begin position="490"/>
        <end position="515"/>
    </location>
</feature>
<dbReference type="InterPro" id="IPR028150">
    <property type="entry name" value="Lustrin_cystein"/>
</dbReference>
<feature type="region of interest" description="Disordered" evidence="7">
    <location>
        <begin position="1447"/>
        <end position="1467"/>
    </location>
</feature>
<dbReference type="PROSITE" id="PS51252">
    <property type="entry name" value="ANTISTASIN"/>
    <property type="match status" value="3"/>
</dbReference>
<feature type="disulfide bond" evidence="6">
    <location>
        <begin position="195"/>
        <end position="202"/>
    </location>
</feature>
<evidence type="ECO:0000259" key="10">
    <source>
        <dbReference type="PROSITE" id="PS51162"/>
    </source>
</evidence>
<evidence type="ECO:0000256" key="1">
    <source>
        <dbReference type="ARBA" id="ARBA00004613"/>
    </source>
</evidence>
<dbReference type="Pfam" id="PF00086">
    <property type="entry name" value="Thyroglobulin_1"/>
    <property type="match status" value="7"/>
</dbReference>
<dbReference type="SMART" id="SM00289">
    <property type="entry name" value="WR1"/>
    <property type="match status" value="5"/>
</dbReference>
<dbReference type="InterPro" id="IPR004094">
    <property type="entry name" value="Antistasin-like"/>
</dbReference>
<dbReference type="Gene3D" id="4.10.410.10">
    <property type="entry name" value="Pancreatic trypsin inhibitor Kunitz domain"/>
    <property type="match status" value="3"/>
</dbReference>
<dbReference type="InterPro" id="IPR036645">
    <property type="entry name" value="Elafin-like_sf"/>
</dbReference>
<evidence type="ECO:0000256" key="2">
    <source>
        <dbReference type="ARBA" id="ARBA00022525"/>
    </source>
</evidence>
<comment type="caution">
    <text evidence="13">The sequence shown here is derived from an EMBL/GenBank/DDBJ whole genome shotgun (WGS) entry which is preliminary data.</text>
</comment>
<dbReference type="Pfam" id="PF02822">
    <property type="entry name" value="Antistasin"/>
    <property type="match status" value="3"/>
</dbReference>
<evidence type="ECO:0000259" key="12">
    <source>
        <dbReference type="PROSITE" id="PS51390"/>
    </source>
</evidence>
<dbReference type="PROSITE" id="PS51390">
    <property type="entry name" value="WAP"/>
    <property type="match status" value="4"/>
</dbReference>
<feature type="domain" description="BPTI/Kunitz inhibitor" evidence="9">
    <location>
        <begin position="1844"/>
        <end position="1895"/>
    </location>
</feature>
<feature type="disulfide bond" evidence="6">
    <location>
        <begin position="2092"/>
        <end position="2099"/>
    </location>
</feature>
<feature type="domain" description="Thyroglobulin type-1" evidence="10">
    <location>
        <begin position="681"/>
        <end position="762"/>
    </location>
</feature>
<dbReference type="InterPro" id="IPR036857">
    <property type="entry name" value="Thyroglobulin_1_sf"/>
</dbReference>
<feature type="domain" description="Thyroglobulin type-1" evidence="10">
    <location>
        <begin position="1679"/>
        <end position="1775"/>
    </location>
</feature>
<dbReference type="PROSITE" id="PS00280">
    <property type="entry name" value="BPTI_KUNITZ_1"/>
    <property type="match status" value="1"/>
</dbReference>
<proteinExistence type="predicted"/>
<feature type="region of interest" description="Disordered" evidence="7">
    <location>
        <begin position="2235"/>
        <end position="2255"/>
    </location>
</feature>
<feature type="domain" description="Thyroglobulin type-1" evidence="10">
    <location>
        <begin position="995"/>
        <end position="1063"/>
    </location>
</feature>
<feature type="region of interest" description="Disordered" evidence="7">
    <location>
        <begin position="1604"/>
        <end position="1628"/>
    </location>
</feature>
<organism evidence="13 14">
    <name type="scientific">Orchesella dallaii</name>
    <dbReference type="NCBI Taxonomy" id="48710"/>
    <lineage>
        <taxon>Eukaryota</taxon>
        <taxon>Metazoa</taxon>
        <taxon>Ecdysozoa</taxon>
        <taxon>Arthropoda</taxon>
        <taxon>Hexapoda</taxon>
        <taxon>Collembola</taxon>
        <taxon>Entomobryomorpha</taxon>
        <taxon>Entomobryoidea</taxon>
        <taxon>Orchesellidae</taxon>
        <taxon>Orchesellinae</taxon>
        <taxon>Orchesella</taxon>
    </lineage>
</organism>
<feature type="domain" description="WAP" evidence="12">
    <location>
        <begin position="348"/>
        <end position="403"/>
    </location>
</feature>
<feature type="disulfide bond" evidence="6">
    <location>
        <begin position="1284"/>
        <end position="1291"/>
    </location>
</feature>
<dbReference type="Pfam" id="PF00014">
    <property type="entry name" value="Kunitz_BPTI"/>
    <property type="match status" value="3"/>
</dbReference>
<keyword evidence="2" id="KW-0964">Secreted</keyword>
<evidence type="ECO:0000256" key="7">
    <source>
        <dbReference type="SAM" id="MobiDB-lite"/>
    </source>
</evidence>
<keyword evidence="4 6" id="KW-1015">Disulfide bond</keyword>
<dbReference type="InterPro" id="IPR036880">
    <property type="entry name" value="Kunitz_BPTI_sf"/>
</dbReference>
<evidence type="ECO:0000259" key="11">
    <source>
        <dbReference type="PROSITE" id="PS51252"/>
    </source>
</evidence>